<dbReference type="STRING" id="377629.TERTU_2287"/>
<name>C5BK43_TERTT</name>
<keyword evidence="5" id="KW-1185">Reference proteome</keyword>
<dbReference type="EMBL" id="CP001614">
    <property type="protein sequence ID" value="ACR14131.1"/>
    <property type="molecule type" value="Genomic_DNA"/>
</dbReference>
<dbReference type="AlphaFoldDB" id="C5BK43"/>
<dbReference type="eggNOG" id="ENOG5030T7U">
    <property type="taxonomic scope" value="Bacteria"/>
</dbReference>
<dbReference type="OrthoDB" id="9765680at2"/>
<dbReference type="PROSITE" id="PS00012">
    <property type="entry name" value="PHOSPHOPANTETHEINE"/>
    <property type="match status" value="1"/>
</dbReference>
<evidence type="ECO:0000313" key="5">
    <source>
        <dbReference type="Proteomes" id="UP000009080"/>
    </source>
</evidence>
<organism evidence="4 5">
    <name type="scientific">Teredinibacter turnerae (strain ATCC 39867 / T7901)</name>
    <dbReference type="NCBI Taxonomy" id="377629"/>
    <lineage>
        <taxon>Bacteria</taxon>
        <taxon>Pseudomonadati</taxon>
        <taxon>Pseudomonadota</taxon>
        <taxon>Gammaproteobacteria</taxon>
        <taxon>Cellvibrionales</taxon>
        <taxon>Cellvibrionaceae</taxon>
        <taxon>Teredinibacter</taxon>
    </lineage>
</organism>
<reference evidence="4 5" key="1">
    <citation type="journal article" date="2009" name="PLoS ONE">
        <title>The complete genome of Teredinibacter turnerae T7901: an intracellular endosymbiont of marine wood-boring bivalves (shipworms).</title>
        <authorList>
            <person name="Yang J.C."/>
            <person name="Madupu R."/>
            <person name="Durkin A.S."/>
            <person name="Ekborg N.A."/>
            <person name="Pedamallu C.S."/>
            <person name="Hostetler J.B."/>
            <person name="Radune D."/>
            <person name="Toms B.S."/>
            <person name="Henrissat B."/>
            <person name="Coutinho P.M."/>
            <person name="Schwarz S."/>
            <person name="Field L."/>
            <person name="Trindade-Silva A.E."/>
            <person name="Soares C.A.G."/>
            <person name="Elshahawi S."/>
            <person name="Hanora A."/>
            <person name="Schmidt E.W."/>
            <person name="Haygood M.G."/>
            <person name="Posfai J."/>
            <person name="Benner J."/>
            <person name="Madinger C."/>
            <person name="Nove J."/>
            <person name="Anton B."/>
            <person name="Chaudhary K."/>
            <person name="Foster J."/>
            <person name="Holman A."/>
            <person name="Kumar S."/>
            <person name="Lessard P.A."/>
            <person name="Luyten Y.A."/>
            <person name="Slatko B."/>
            <person name="Wood N."/>
            <person name="Wu B."/>
            <person name="Teplitski M."/>
            <person name="Mougous J.D."/>
            <person name="Ward N."/>
            <person name="Eisen J.A."/>
            <person name="Badger J.H."/>
            <person name="Distel D.L."/>
        </authorList>
    </citation>
    <scope>NUCLEOTIDE SEQUENCE [LARGE SCALE GENOMIC DNA]</scope>
    <source>
        <strain evidence="5">ATCC 39867 / T7901</strain>
    </source>
</reference>
<dbReference type="SUPFAM" id="SSF47336">
    <property type="entry name" value="ACP-like"/>
    <property type="match status" value="1"/>
</dbReference>
<dbReference type="InterPro" id="IPR006162">
    <property type="entry name" value="Ppantetheine_attach_site"/>
</dbReference>
<evidence type="ECO:0000259" key="3">
    <source>
        <dbReference type="PROSITE" id="PS50075"/>
    </source>
</evidence>
<proteinExistence type="predicted"/>
<dbReference type="Pfam" id="PF00550">
    <property type="entry name" value="PP-binding"/>
    <property type="match status" value="1"/>
</dbReference>
<dbReference type="RefSeq" id="WP_015820247.1">
    <property type="nucleotide sequence ID" value="NC_012997.1"/>
</dbReference>
<accession>C5BK43</accession>
<dbReference type="InterPro" id="IPR036736">
    <property type="entry name" value="ACP-like_sf"/>
</dbReference>
<dbReference type="Proteomes" id="UP000009080">
    <property type="component" value="Chromosome"/>
</dbReference>
<gene>
    <name evidence="4" type="ordered locus">TERTU_2287</name>
</gene>
<keyword evidence="2" id="KW-0597">Phosphoprotein</keyword>
<sequence length="101" mass="11537">MEKRAFVSELILERLQGYLENPQITENDKFFEIGADSVIIVRLRQEIEDRCEVDVFIEDFVNGNLISIEDLVSKVVSEMILDKPLPEESSSVFADNDSISI</sequence>
<feature type="domain" description="Carrier" evidence="3">
    <location>
        <begin position="2"/>
        <end position="79"/>
    </location>
</feature>
<dbReference type="InterPro" id="IPR009081">
    <property type="entry name" value="PP-bd_ACP"/>
</dbReference>
<dbReference type="HOGENOM" id="CLU_2290328_0_0_6"/>
<evidence type="ECO:0000313" key="4">
    <source>
        <dbReference type="EMBL" id="ACR14131.1"/>
    </source>
</evidence>
<protein>
    <submittedName>
        <fullName evidence="4">Phosphopantetheine attachment site</fullName>
    </submittedName>
</protein>
<evidence type="ECO:0000256" key="1">
    <source>
        <dbReference type="ARBA" id="ARBA00022450"/>
    </source>
</evidence>
<dbReference type="Gene3D" id="1.10.1200.10">
    <property type="entry name" value="ACP-like"/>
    <property type="match status" value="1"/>
</dbReference>
<evidence type="ECO:0000256" key="2">
    <source>
        <dbReference type="ARBA" id="ARBA00022553"/>
    </source>
</evidence>
<dbReference type="KEGG" id="ttu:TERTU_2287"/>
<keyword evidence="1" id="KW-0596">Phosphopantetheine</keyword>
<dbReference type="PROSITE" id="PS50075">
    <property type="entry name" value="CARRIER"/>
    <property type="match status" value="1"/>
</dbReference>